<comment type="caution">
    <text evidence="2">The sequence shown here is derived from an EMBL/GenBank/DDBJ whole genome shotgun (WGS) entry which is preliminary data.</text>
</comment>
<feature type="region of interest" description="Disordered" evidence="1">
    <location>
        <begin position="1"/>
        <end position="26"/>
    </location>
</feature>
<reference evidence="2" key="1">
    <citation type="submission" date="2022-11" db="EMBL/GenBank/DDBJ databases">
        <authorList>
            <person name="Petersen C."/>
        </authorList>
    </citation>
    <scope>NUCLEOTIDE SEQUENCE</scope>
    <source>
        <strain evidence="2">IBT 30069</strain>
    </source>
</reference>
<keyword evidence="3" id="KW-1185">Reference proteome</keyword>
<accession>A0A9W9G7U2</accession>
<dbReference type="OrthoDB" id="4326688at2759"/>
<evidence type="ECO:0000256" key="1">
    <source>
        <dbReference type="SAM" id="MobiDB-lite"/>
    </source>
</evidence>
<feature type="compositionally biased region" description="Basic residues" evidence="1">
    <location>
        <begin position="1"/>
        <end position="12"/>
    </location>
</feature>
<evidence type="ECO:0000313" key="3">
    <source>
        <dbReference type="Proteomes" id="UP001149165"/>
    </source>
</evidence>
<feature type="region of interest" description="Disordered" evidence="1">
    <location>
        <begin position="398"/>
        <end position="417"/>
    </location>
</feature>
<reference evidence="2" key="2">
    <citation type="journal article" date="2023" name="IMA Fungus">
        <title>Comparative genomic study of the Penicillium genus elucidates a diverse pangenome and 15 lateral gene transfer events.</title>
        <authorList>
            <person name="Petersen C."/>
            <person name="Sorensen T."/>
            <person name="Nielsen M.R."/>
            <person name="Sondergaard T.E."/>
            <person name="Sorensen J.L."/>
            <person name="Fitzpatrick D.A."/>
            <person name="Frisvad J.C."/>
            <person name="Nielsen K.L."/>
        </authorList>
    </citation>
    <scope>NUCLEOTIDE SEQUENCE</scope>
    <source>
        <strain evidence="2">IBT 30069</strain>
    </source>
</reference>
<gene>
    <name evidence="2" type="ORF">N7456_002212</name>
</gene>
<name>A0A9W9G7U2_9EURO</name>
<dbReference type="EMBL" id="JAPQKH010000002">
    <property type="protein sequence ID" value="KAJ5113678.1"/>
    <property type="molecule type" value="Genomic_DNA"/>
</dbReference>
<sequence>MTDIYKKRKCKTRIPSGNGAQNSKIHQSTIKIKTSASRKPAKRIFTDSDIDPNDIQAQIKRCKERIVQNISPSAYRRTLAALRRGLKRRKKMMEDTPGLNWETVQRLDALTTIENILVKKGDPCKELLNVRAIMVAYRSQALVFDGQATYWGGGKLLEGPKAFSWDDFRRLNTEENRCGGGFWVEGVFGPTPQSIKHTYKSAPAFKEGFELDHVVRFRSEGAHNETNAPEFEMRFVDDTGADTMMIFRDDVQRLMGNNATKDDWPWDHMMGFDLVVPSGLQKFAVLVIAVEVNMYNKRPEELGERILMRDSWTIVRCDVMFEHDSVDQNGRRRERLNGPWLRSSLFTATAPTDRKRLFVSTNKKELWAKSMLPAVNSADALPPAFMRPRWGIAHELDPATDRYRPVPDESRKGDVPQ</sequence>
<proteinExistence type="predicted"/>
<organism evidence="2 3">
    <name type="scientific">Penicillium angulare</name>
    <dbReference type="NCBI Taxonomy" id="116970"/>
    <lineage>
        <taxon>Eukaryota</taxon>
        <taxon>Fungi</taxon>
        <taxon>Dikarya</taxon>
        <taxon>Ascomycota</taxon>
        <taxon>Pezizomycotina</taxon>
        <taxon>Eurotiomycetes</taxon>
        <taxon>Eurotiomycetidae</taxon>
        <taxon>Eurotiales</taxon>
        <taxon>Aspergillaceae</taxon>
        <taxon>Penicillium</taxon>
    </lineage>
</organism>
<protein>
    <submittedName>
        <fullName evidence="2">Uncharacterized protein</fullName>
    </submittedName>
</protein>
<dbReference type="Proteomes" id="UP001149165">
    <property type="component" value="Unassembled WGS sequence"/>
</dbReference>
<dbReference type="AlphaFoldDB" id="A0A9W9G7U2"/>
<evidence type="ECO:0000313" key="2">
    <source>
        <dbReference type="EMBL" id="KAJ5113678.1"/>
    </source>
</evidence>